<gene>
    <name evidence="12" type="ORF">QWY31_01615</name>
</gene>
<comment type="caution">
    <text evidence="12">The sequence shown here is derived from an EMBL/GenBank/DDBJ whole genome shotgun (WGS) entry which is preliminary data.</text>
</comment>
<feature type="domain" description="Mur ligase N-terminal catalytic" evidence="9">
    <location>
        <begin position="8"/>
        <end position="106"/>
    </location>
</feature>
<proteinExistence type="predicted"/>
<dbReference type="Pfam" id="PF01225">
    <property type="entry name" value="Mur_ligase"/>
    <property type="match status" value="1"/>
</dbReference>
<feature type="domain" description="Mur ligase C-terminal" evidence="10">
    <location>
        <begin position="310"/>
        <end position="440"/>
    </location>
</feature>
<dbReference type="SUPFAM" id="SSF53623">
    <property type="entry name" value="MurD-like peptide ligases, catalytic domain"/>
    <property type="match status" value="1"/>
</dbReference>
<dbReference type="GO" id="GO:0016874">
    <property type="term" value="F:ligase activity"/>
    <property type="evidence" value="ECO:0007669"/>
    <property type="project" value="UniProtKB-KW"/>
</dbReference>
<accession>A0ABT8F144</accession>
<dbReference type="Pfam" id="PF02875">
    <property type="entry name" value="Mur_ligase_C"/>
    <property type="match status" value="1"/>
</dbReference>
<keyword evidence="4" id="KW-0067">ATP-binding</keyword>
<keyword evidence="8" id="KW-0961">Cell wall biogenesis/degradation</keyword>
<evidence type="ECO:0000313" key="12">
    <source>
        <dbReference type="EMBL" id="MDN4164175.1"/>
    </source>
</evidence>
<keyword evidence="6" id="KW-0573">Peptidoglycan synthesis</keyword>
<dbReference type="Gene3D" id="3.40.1190.10">
    <property type="entry name" value="Mur-like, catalytic domain"/>
    <property type="match status" value="1"/>
</dbReference>
<dbReference type="Proteomes" id="UP001168552">
    <property type="component" value="Unassembled WGS sequence"/>
</dbReference>
<keyword evidence="1 12" id="KW-0436">Ligase</keyword>
<dbReference type="SUPFAM" id="SSF51984">
    <property type="entry name" value="MurCD N-terminal domain"/>
    <property type="match status" value="1"/>
</dbReference>
<dbReference type="Gene3D" id="3.90.190.20">
    <property type="entry name" value="Mur ligase, C-terminal domain"/>
    <property type="match status" value="1"/>
</dbReference>
<keyword evidence="3" id="KW-0547">Nucleotide-binding</keyword>
<dbReference type="Gene3D" id="3.40.50.720">
    <property type="entry name" value="NAD(P)-binding Rossmann-like Domain"/>
    <property type="match status" value="1"/>
</dbReference>
<keyword evidence="2" id="KW-0132">Cell division</keyword>
<name>A0ABT8F144_9BACT</name>
<keyword evidence="5" id="KW-0133">Cell shape</keyword>
<evidence type="ECO:0000259" key="10">
    <source>
        <dbReference type="Pfam" id="PF02875"/>
    </source>
</evidence>
<evidence type="ECO:0000256" key="1">
    <source>
        <dbReference type="ARBA" id="ARBA00022598"/>
    </source>
</evidence>
<evidence type="ECO:0000256" key="5">
    <source>
        <dbReference type="ARBA" id="ARBA00022960"/>
    </source>
</evidence>
<evidence type="ECO:0000256" key="7">
    <source>
        <dbReference type="ARBA" id="ARBA00023306"/>
    </source>
</evidence>
<dbReference type="InterPro" id="IPR036565">
    <property type="entry name" value="Mur-like_cat_sf"/>
</dbReference>
<dbReference type="InterPro" id="IPR036615">
    <property type="entry name" value="Mur_ligase_C_dom_sf"/>
</dbReference>
<sequence>MPTNPKRVHFIAIGGSVMSSLAIALAMKGLEVSGSDDEIFDPTRSALKAHSLLPEKEGWYSENITPDLDAVILGMHARMDNPELKKAQELNIPIYSYPAFVYEQSKNKKRVVVGGSHGKTTVTSMIMHVLKSAGVDFDYLVGARVPGFEVQIKLSDAPILVVEGDEYLSSPIDPRPKFLQYHHHIGIVTGTAWDHINVFPTAADYVRQFELFAENTPQGGALIYSEEDAQAVQICGKEREGVSRFPYQAHAHVIENGITYLLTDGAKVPLKIFGKHSMQNINATLSAVRLLGVSDEAFYKAIQSFEGAANRMQLLAENGSTRVYKDFAHAPSKVAATVKALKEQDTHKKLVAALELHTFSSLNKKFLSQYKNTLASADEAYIYYNPHTVEMKRLEAIAPQEILDAFASPKARVYTDSQQLINDLLAQDHSQAHVLFMSSGNFNHLNLLEIARQIAS</sequence>
<dbReference type="EMBL" id="JAUHJS010000001">
    <property type="protein sequence ID" value="MDN4164175.1"/>
    <property type="molecule type" value="Genomic_DNA"/>
</dbReference>
<reference evidence="12" key="1">
    <citation type="submission" date="2023-06" db="EMBL/GenBank/DDBJ databases">
        <title>Cytophagales bacterium Strain LB-30, isolated from soil.</title>
        <authorList>
            <person name="Liu B."/>
        </authorList>
    </citation>
    <scope>NUCLEOTIDE SEQUENCE</scope>
    <source>
        <strain evidence="12">LB-30</strain>
    </source>
</reference>
<dbReference type="RefSeq" id="WP_320002701.1">
    <property type="nucleotide sequence ID" value="NZ_JAUHJS010000001.1"/>
</dbReference>
<keyword evidence="13" id="KW-1185">Reference proteome</keyword>
<evidence type="ECO:0000256" key="4">
    <source>
        <dbReference type="ARBA" id="ARBA00022840"/>
    </source>
</evidence>
<dbReference type="InterPro" id="IPR050061">
    <property type="entry name" value="MurCDEF_pg_biosynth"/>
</dbReference>
<dbReference type="InterPro" id="IPR004101">
    <property type="entry name" value="Mur_ligase_C"/>
</dbReference>
<evidence type="ECO:0000256" key="8">
    <source>
        <dbReference type="ARBA" id="ARBA00023316"/>
    </source>
</evidence>
<dbReference type="InterPro" id="IPR013221">
    <property type="entry name" value="Mur_ligase_cen"/>
</dbReference>
<dbReference type="Pfam" id="PF08245">
    <property type="entry name" value="Mur_ligase_M"/>
    <property type="match status" value="1"/>
</dbReference>
<evidence type="ECO:0000256" key="2">
    <source>
        <dbReference type="ARBA" id="ARBA00022618"/>
    </source>
</evidence>
<dbReference type="PANTHER" id="PTHR43445">
    <property type="entry name" value="UDP-N-ACETYLMURAMATE--L-ALANINE LIGASE-RELATED"/>
    <property type="match status" value="1"/>
</dbReference>
<dbReference type="InterPro" id="IPR000713">
    <property type="entry name" value="Mur_ligase_N"/>
</dbReference>
<evidence type="ECO:0000256" key="6">
    <source>
        <dbReference type="ARBA" id="ARBA00022984"/>
    </source>
</evidence>
<evidence type="ECO:0000259" key="11">
    <source>
        <dbReference type="Pfam" id="PF08245"/>
    </source>
</evidence>
<protein>
    <submittedName>
        <fullName evidence="12">Mur ligase domain-containing protein</fullName>
    </submittedName>
</protein>
<keyword evidence="7" id="KW-0131">Cell cycle</keyword>
<evidence type="ECO:0000313" key="13">
    <source>
        <dbReference type="Proteomes" id="UP001168552"/>
    </source>
</evidence>
<organism evidence="12 13">
    <name type="scientific">Shiella aurantiaca</name>
    <dbReference type="NCBI Taxonomy" id="3058365"/>
    <lineage>
        <taxon>Bacteria</taxon>
        <taxon>Pseudomonadati</taxon>
        <taxon>Bacteroidota</taxon>
        <taxon>Cytophagia</taxon>
        <taxon>Cytophagales</taxon>
        <taxon>Shiellaceae</taxon>
        <taxon>Shiella</taxon>
    </lineage>
</organism>
<dbReference type="SUPFAM" id="SSF53244">
    <property type="entry name" value="MurD-like peptide ligases, peptide-binding domain"/>
    <property type="match status" value="1"/>
</dbReference>
<evidence type="ECO:0000256" key="3">
    <source>
        <dbReference type="ARBA" id="ARBA00022741"/>
    </source>
</evidence>
<evidence type="ECO:0000259" key="9">
    <source>
        <dbReference type="Pfam" id="PF01225"/>
    </source>
</evidence>
<feature type="domain" description="Mur ligase central" evidence="11">
    <location>
        <begin position="113"/>
        <end position="287"/>
    </location>
</feature>
<dbReference type="PANTHER" id="PTHR43445:SF5">
    <property type="entry name" value="UDP-N-ACETYLMURAMATE--L-ALANYL-GAMMA-D-GLUTAMYL-MESO-2,6-DIAMINOHEPTANDIOATE LIGASE"/>
    <property type="match status" value="1"/>
</dbReference>